<protein>
    <submittedName>
        <fullName evidence="2">Uncharacterized protein ORF115_1</fullName>
    </submittedName>
</protein>
<dbReference type="GeneID" id="7804491"/>
<evidence type="ECO:0000256" key="1">
    <source>
        <dbReference type="SAM" id="MobiDB-lite"/>
    </source>
</evidence>
<sequence length="115" mass="12813">MKENEEEKRNARHSMAQSPRGMAAGGDTQSVPSDGVARPKLRRGAKHTNHNNCSRYGLEQALPPLLREALLTRPICWGRRRALQSCHEATHSLSSAFPKLNSNPEMKATANRQRS</sequence>
<accession>C3RYL9</accession>
<name>C3RYL9_9EMBR</name>
<organism evidence="2">
    <name type="scientific">Nothoceros aenigmaticus</name>
    <dbReference type="NCBI Taxonomy" id="13813"/>
    <lineage>
        <taxon>Eukaryota</taxon>
        <taxon>Viridiplantae</taxon>
        <taxon>Streptophyta</taxon>
        <taxon>Embryophyta</taxon>
        <taxon>Anthocerotophyta</taxon>
        <taxon>Anthocerotopsida</taxon>
        <taxon>Dendrocerotidae</taxon>
        <taxon>Dendrocerotales</taxon>
        <taxon>Dendrocerotaceae</taxon>
        <taxon>Dendrocerotoideae</taxon>
        <taxon>Nothoceros</taxon>
    </lineage>
</organism>
<dbReference type="AlphaFoldDB" id="C3RYL9"/>
<proteinExistence type="predicted"/>
<dbReference type="EMBL" id="EU660574">
    <property type="protein sequence ID" value="ACC86776.1"/>
    <property type="molecule type" value="Genomic_DNA"/>
</dbReference>
<dbReference type="RefSeq" id="YP_002860252.1">
    <property type="nucleotide sequence ID" value="NC_012651.1"/>
</dbReference>
<gene>
    <name evidence="2" type="primary">ORF115_1</name>
    <name evidence="2" type="ORF">MeaeMp09</name>
</gene>
<keyword evidence="2" id="KW-0496">Mitochondrion</keyword>
<feature type="compositionally biased region" description="Basic residues" evidence="1">
    <location>
        <begin position="39"/>
        <end position="49"/>
    </location>
</feature>
<reference evidence="2" key="1">
    <citation type="journal article" date="2009" name="J. Mol. Evol.">
        <title>The complete mitochondrial genome sequence of the hornwort Megaceros aenigmaticus shows a mixed mode of conservative yet dynamic evolution in early land plant mitochondrial genomes.</title>
        <authorList>
            <person name="Li L."/>
            <person name="Wang B."/>
            <person name="Liu Y."/>
            <person name="Qiu Y.L."/>
        </authorList>
    </citation>
    <scope>NUCLEOTIDE SEQUENCE</scope>
</reference>
<feature type="region of interest" description="Disordered" evidence="1">
    <location>
        <begin position="93"/>
        <end position="115"/>
    </location>
</feature>
<geneLocation type="mitochondrion" evidence="2"/>
<feature type="region of interest" description="Disordered" evidence="1">
    <location>
        <begin position="1"/>
        <end position="55"/>
    </location>
</feature>
<evidence type="ECO:0000313" key="2">
    <source>
        <dbReference type="EMBL" id="ACC86776.1"/>
    </source>
</evidence>